<dbReference type="Pfam" id="PF02733">
    <property type="entry name" value="Dak1"/>
    <property type="match status" value="1"/>
</dbReference>
<dbReference type="InterPro" id="IPR050861">
    <property type="entry name" value="Dihydroxyacetone_Kinase"/>
</dbReference>
<proteinExistence type="predicted"/>
<feature type="domain" description="DhaK" evidence="1">
    <location>
        <begin position="7"/>
        <end position="322"/>
    </location>
</feature>
<accession>A0ABM6W1J5</accession>
<sequence>MQRFINNPDDVVDEIVKGYLLDNRALETLPNNFRVVKRKKIPKRVTLVSGGGSGHEPSFIGYIRPGMLDVAAIGEIFSSPTAKSFREAFKVADQGAGVACIFGNYSGDNMNVKSAIMDVADEGVKVKSVVSRDDIASAPKSEKDRRHGIAGLYYMWLVAGKVAEQGGSLEEVCAAAQRAADNTASICVGLKELTIPAVGHPNFKIPDGKYELGIGHHGEPGLEKYTLSSSNEIAKKMVGELIEDLDISEKNEVAIMLSGLGSTPIGEQYILFQDVMYWLKKQDIKVVSTKVGNLVTSLNMNGAALTILKLDSKLKEWLINKC</sequence>
<dbReference type="Gene3D" id="3.40.50.10440">
    <property type="entry name" value="Dihydroxyacetone kinase, domain 1"/>
    <property type="match status" value="1"/>
</dbReference>
<dbReference type="GO" id="GO:0016301">
    <property type="term" value="F:kinase activity"/>
    <property type="evidence" value="ECO:0007669"/>
    <property type="project" value="UniProtKB-KW"/>
</dbReference>
<evidence type="ECO:0000259" key="1">
    <source>
        <dbReference type="PROSITE" id="PS51481"/>
    </source>
</evidence>
<keyword evidence="3" id="KW-1185">Reference proteome</keyword>
<protein>
    <submittedName>
        <fullName evidence="2">Dihydroxyacetone kinase</fullName>
    </submittedName>
</protein>
<dbReference type="Gene3D" id="3.30.1180.20">
    <property type="entry name" value="Dihydroxyacetone kinase, domain 2"/>
    <property type="match status" value="1"/>
</dbReference>
<evidence type="ECO:0000313" key="2">
    <source>
        <dbReference type="EMBL" id="AWM75796.1"/>
    </source>
</evidence>
<evidence type="ECO:0000313" key="3">
    <source>
        <dbReference type="Proteomes" id="UP000246036"/>
    </source>
</evidence>
<keyword evidence="2" id="KW-0808">Transferase</keyword>
<dbReference type="Proteomes" id="UP000246036">
    <property type="component" value="Chromosome"/>
</dbReference>
<dbReference type="EMBL" id="CP029477">
    <property type="protein sequence ID" value="AWM75796.1"/>
    <property type="molecule type" value="Genomic_DNA"/>
</dbReference>
<dbReference type="PANTHER" id="PTHR28629">
    <property type="entry name" value="TRIOKINASE/FMN CYCLASE"/>
    <property type="match status" value="1"/>
</dbReference>
<keyword evidence="2" id="KW-0418">Kinase</keyword>
<gene>
    <name evidence="2" type="ORF">DKL58_07335</name>
</gene>
<dbReference type="PANTHER" id="PTHR28629:SF4">
    <property type="entry name" value="TRIOKINASE_FMN CYCLASE"/>
    <property type="match status" value="1"/>
</dbReference>
<dbReference type="PROSITE" id="PS51481">
    <property type="entry name" value="DHAK"/>
    <property type="match status" value="1"/>
</dbReference>
<reference evidence="2 3" key="1">
    <citation type="submission" date="2018-05" db="EMBL/GenBank/DDBJ databases">
        <title>Reference genomes for bee gut microbiota database.</title>
        <authorList>
            <person name="Ellegaard K.M."/>
        </authorList>
    </citation>
    <scope>NUCLEOTIDE SEQUENCE [LARGE SCALE GENOMIC DNA]</scope>
    <source>
        <strain evidence="2 3">ESL0186</strain>
    </source>
</reference>
<organism evidence="2 3">
    <name type="scientific">Lactobacillus kullabergensis</name>
    <dbReference type="NCBI Taxonomy" id="1218493"/>
    <lineage>
        <taxon>Bacteria</taxon>
        <taxon>Bacillati</taxon>
        <taxon>Bacillota</taxon>
        <taxon>Bacilli</taxon>
        <taxon>Lactobacillales</taxon>
        <taxon>Lactobacillaceae</taxon>
        <taxon>Lactobacillus</taxon>
    </lineage>
</organism>
<dbReference type="InterPro" id="IPR004006">
    <property type="entry name" value="DhaK_dom"/>
</dbReference>
<dbReference type="RefSeq" id="WP_109586629.1">
    <property type="nucleotide sequence ID" value="NZ_CP029477.1"/>
</dbReference>
<name>A0ABM6W1J5_9LACO</name>
<dbReference type="SUPFAM" id="SSF82549">
    <property type="entry name" value="DAK1/DegV-like"/>
    <property type="match status" value="1"/>
</dbReference>